<organism evidence="7 8">
    <name type="scientific">Desulforamulus aeronauticus DSM 10349</name>
    <dbReference type="NCBI Taxonomy" id="1121421"/>
    <lineage>
        <taxon>Bacteria</taxon>
        <taxon>Bacillati</taxon>
        <taxon>Bacillota</taxon>
        <taxon>Clostridia</taxon>
        <taxon>Eubacteriales</taxon>
        <taxon>Peptococcaceae</taxon>
        <taxon>Desulforamulus</taxon>
    </lineage>
</organism>
<reference evidence="8" key="1">
    <citation type="submission" date="2016-11" db="EMBL/GenBank/DDBJ databases">
        <authorList>
            <person name="Varghese N."/>
            <person name="Submissions S."/>
        </authorList>
    </citation>
    <scope>NUCLEOTIDE SEQUENCE [LARGE SCALE GENOMIC DNA]</scope>
    <source>
        <strain evidence="8">DSM 10349</strain>
    </source>
</reference>
<keyword evidence="3" id="KW-0805">Transcription regulation</keyword>
<sequence>MILNKYNMIEQYIKYLVEREKIKTGQKLPSVRELAGKLQCSTLTVVRALKELEHQHIIYSVPKSGYYLVSKDGNQPKDSENIIDFSTVLPDINLIPYEEFQHCQEHAMKMYKKDLSSYGNTQGLPSLIQTITKQLQDYQVFCKPSAVAITAGSQQALDILVKLDFPNGKDTVLIENPTYEPIIKNLEMNKIRTIGIEKTFNGIDLNKLEQLFKEEPIKFFYTIPRFHNPLGNSYSNSEKKSILKLAQKYDVYIVEDDYLVDLDTNKKNVPIFSLDDTDRVIFLKTFSKILLPGLRIAAVVLPAELIASFLQFKQWSDIYTSILPQGALDIYIKNGLFERSRLLLQRTYKERMQHLKHICSKFDPEIVRVNVPPTGFFLSMEAQKSIHFSHIIPEMAKKGVIIKDTRENFIEKDREINILKISVSRTDKQEIQDGLLHIYDYFANKR</sequence>
<dbReference type="Gene3D" id="1.10.10.10">
    <property type="entry name" value="Winged helix-like DNA-binding domain superfamily/Winged helix DNA-binding domain"/>
    <property type="match status" value="1"/>
</dbReference>
<keyword evidence="4 7" id="KW-0238">DNA-binding</keyword>
<dbReference type="PANTHER" id="PTHR46577:SF1">
    <property type="entry name" value="HTH-TYPE TRANSCRIPTIONAL REGULATORY PROTEIN GABR"/>
    <property type="match status" value="1"/>
</dbReference>
<keyword evidence="7" id="KW-0032">Aminotransferase</keyword>
<accession>A0A1M6UWV6</accession>
<protein>
    <submittedName>
        <fullName evidence="7">DNA-binding transcriptional regulator, MocR family, contains an aminotransferase domain</fullName>
    </submittedName>
</protein>
<dbReference type="RefSeq" id="WP_238456833.1">
    <property type="nucleotide sequence ID" value="NZ_FRAR01000022.1"/>
</dbReference>
<dbReference type="GO" id="GO:0003700">
    <property type="term" value="F:DNA-binding transcription factor activity"/>
    <property type="evidence" value="ECO:0007669"/>
    <property type="project" value="InterPro"/>
</dbReference>
<keyword evidence="5" id="KW-0804">Transcription</keyword>
<name>A0A1M6UWV6_9FIRM</name>
<gene>
    <name evidence="7" type="ORF">SAMN02745123_02950</name>
</gene>
<evidence type="ECO:0000256" key="1">
    <source>
        <dbReference type="ARBA" id="ARBA00005384"/>
    </source>
</evidence>
<dbReference type="CDD" id="cd00609">
    <property type="entry name" value="AAT_like"/>
    <property type="match status" value="1"/>
</dbReference>
<dbReference type="InterPro" id="IPR015424">
    <property type="entry name" value="PyrdxlP-dep_Trfase"/>
</dbReference>
<dbReference type="GO" id="GO:0030170">
    <property type="term" value="F:pyridoxal phosphate binding"/>
    <property type="evidence" value="ECO:0007669"/>
    <property type="project" value="InterPro"/>
</dbReference>
<dbReference type="SUPFAM" id="SSF53383">
    <property type="entry name" value="PLP-dependent transferases"/>
    <property type="match status" value="1"/>
</dbReference>
<evidence type="ECO:0000256" key="3">
    <source>
        <dbReference type="ARBA" id="ARBA00023015"/>
    </source>
</evidence>
<dbReference type="PROSITE" id="PS50949">
    <property type="entry name" value="HTH_GNTR"/>
    <property type="match status" value="1"/>
</dbReference>
<keyword evidence="8" id="KW-1185">Reference proteome</keyword>
<dbReference type="STRING" id="1121421.SAMN02745123_02950"/>
<dbReference type="EMBL" id="FRAR01000022">
    <property type="protein sequence ID" value="SHK73641.1"/>
    <property type="molecule type" value="Genomic_DNA"/>
</dbReference>
<dbReference type="GO" id="GO:0003677">
    <property type="term" value="F:DNA binding"/>
    <property type="evidence" value="ECO:0007669"/>
    <property type="project" value="UniProtKB-KW"/>
</dbReference>
<dbReference type="Pfam" id="PF00392">
    <property type="entry name" value="GntR"/>
    <property type="match status" value="1"/>
</dbReference>
<evidence type="ECO:0000256" key="5">
    <source>
        <dbReference type="ARBA" id="ARBA00023163"/>
    </source>
</evidence>
<dbReference type="InterPro" id="IPR004839">
    <property type="entry name" value="Aminotransferase_I/II_large"/>
</dbReference>
<evidence type="ECO:0000259" key="6">
    <source>
        <dbReference type="PROSITE" id="PS50949"/>
    </source>
</evidence>
<dbReference type="SMART" id="SM00345">
    <property type="entry name" value="HTH_GNTR"/>
    <property type="match status" value="1"/>
</dbReference>
<feature type="domain" description="HTH gntR-type" evidence="6">
    <location>
        <begin position="3"/>
        <end position="71"/>
    </location>
</feature>
<dbReference type="GO" id="GO:0008483">
    <property type="term" value="F:transaminase activity"/>
    <property type="evidence" value="ECO:0007669"/>
    <property type="project" value="UniProtKB-KW"/>
</dbReference>
<dbReference type="InterPro" id="IPR000524">
    <property type="entry name" value="Tscrpt_reg_HTH_GntR"/>
</dbReference>
<evidence type="ECO:0000313" key="8">
    <source>
        <dbReference type="Proteomes" id="UP000183997"/>
    </source>
</evidence>
<dbReference type="SUPFAM" id="SSF46785">
    <property type="entry name" value="Winged helix' DNA-binding domain"/>
    <property type="match status" value="1"/>
</dbReference>
<dbReference type="Gene3D" id="3.40.640.10">
    <property type="entry name" value="Type I PLP-dependent aspartate aminotransferase-like (Major domain)"/>
    <property type="match status" value="1"/>
</dbReference>
<dbReference type="InterPro" id="IPR036390">
    <property type="entry name" value="WH_DNA-bd_sf"/>
</dbReference>
<dbReference type="InterPro" id="IPR036388">
    <property type="entry name" value="WH-like_DNA-bd_sf"/>
</dbReference>
<evidence type="ECO:0000313" key="7">
    <source>
        <dbReference type="EMBL" id="SHK73641.1"/>
    </source>
</evidence>
<dbReference type="PANTHER" id="PTHR46577">
    <property type="entry name" value="HTH-TYPE TRANSCRIPTIONAL REGULATORY PROTEIN GABR"/>
    <property type="match status" value="1"/>
</dbReference>
<comment type="similarity">
    <text evidence="1">In the C-terminal section; belongs to the class-I pyridoxal-phosphate-dependent aminotransferase family.</text>
</comment>
<keyword evidence="7" id="KW-0808">Transferase</keyword>
<dbReference type="AlphaFoldDB" id="A0A1M6UWV6"/>
<dbReference type="Proteomes" id="UP000183997">
    <property type="component" value="Unassembled WGS sequence"/>
</dbReference>
<evidence type="ECO:0000256" key="4">
    <source>
        <dbReference type="ARBA" id="ARBA00023125"/>
    </source>
</evidence>
<evidence type="ECO:0000256" key="2">
    <source>
        <dbReference type="ARBA" id="ARBA00022898"/>
    </source>
</evidence>
<keyword evidence="2" id="KW-0663">Pyridoxal phosphate</keyword>
<proteinExistence type="inferred from homology"/>
<dbReference type="CDD" id="cd07377">
    <property type="entry name" value="WHTH_GntR"/>
    <property type="match status" value="1"/>
</dbReference>
<dbReference type="Pfam" id="PF00155">
    <property type="entry name" value="Aminotran_1_2"/>
    <property type="match status" value="1"/>
</dbReference>
<dbReference type="InterPro" id="IPR015421">
    <property type="entry name" value="PyrdxlP-dep_Trfase_major"/>
</dbReference>
<dbReference type="InterPro" id="IPR051446">
    <property type="entry name" value="HTH_trans_reg/aminotransferase"/>
</dbReference>